<dbReference type="PROSITE" id="PS51273">
    <property type="entry name" value="GATASE_TYPE_1"/>
    <property type="match status" value="1"/>
</dbReference>
<reference evidence="2 3" key="1">
    <citation type="journal article" date="2015" name="Genome Announc.">
        <title>Complete Genome Sequence of the Type Strain Corynebacterium testudinoris DSM 44614, Recovered from Necrotic Lesions in the Mouth of a Tortoise.</title>
        <authorList>
            <person name="Ruckert C."/>
            <person name="Kriete M."/>
            <person name="Jaenicke S."/>
            <person name="Winkler A."/>
            <person name="Tauch A."/>
        </authorList>
    </citation>
    <scope>NUCLEOTIDE SEQUENCE [LARGE SCALE GENOMIC DNA]</scope>
    <source>
        <strain evidence="2 3">DSM 44614</strain>
    </source>
</reference>
<dbReference type="KEGG" id="cted:CTEST_06975"/>
<dbReference type="PANTHER" id="PTHR42695">
    <property type="entry name" value="GLUTAMINE AMIDOTRANSFERASE YLR126C-RELATED"/>
    <property type="match status" value="1"/>
</dbReference>
<dbReference type="Proteomes" id="UP000035540">
    <property type="component" value="Chromosome"/>
</dbReference>
<keyword evidence="2" id="KW-0436">Ligase</keyword>
<evidence type="ECO:0000259" key="1">
    <source>
        <dbReference type="Pfam" id="PF00117"/>
    </source>
</evidence>
<dbReference type="STRING" id="136857.CTEST_06975"/>
<feature type="domain" description="Glutamine amidotransferase" evidence="1">
    <location>
        <begin position="57"/>
        <end position="202"/>
    </location>
</feature>
<dbReference type="GO" id="GO:0005829">
    <property type="term" value="C:cytosol"/>
    <property type="evidence" value="ECO:0007669"/>
    <property type="project" value="TreeGrafter"/>
</dbReference>
<protein>
    <submittedName>
        <fullName evidence="2">GMP synthase family protein</fullName>
        <ecNumber evidence="2">6.3.5.2</ecNumber>
    </submittedName>
</protein>
<dbReference type="RefSeq" id="WP_047253114.1">
    <property type="nucleotide sequence ID" value="NZ_CP011545.1"/>
</dbReference>
<reference evidence="3" key="2">
    <citation type="submission" date="2015-05" db="EMBL/GenBank/DDBJ databases">
        <title>Complete genome sequence of Corynebacterium testudinoris DSM 44614, recovered from necrotic lesions in the mouth of a tortoise.</title>
        <authorList>
            <person name="Ruckert C."/>
            <person name="Albersmeier A."/>
            <person name="Winkler A."/>
            <person name="Tauch A."/>
        </authorList>
    </citation>
    <scope>NUCLEOTIDE SEQUENCE [LARGE SCALE GENOMIC DNA]</scope>
    <source>
        <strain evidence="3">DSM 44614</strain>
    </source>
</reference>
<dbReference type="PANTHER" id="PTHR42695:SF5">
    <property type="entry name" value="GLUTAMINE AMIDOTRANSFERASE YLR126C-RELATED"/>
    <property type="match status" value="1"/>
</dbReference>
<dbReference type="AlphaFoldDB" id="A0A0G3HCE3"/>
<proteinExistence type="predicted"/>
<dbReference type="InterPro" id="IPR029062">
    <property type="entry name" value="Class_I_gatase-like"/>
</dbReference>
<dbReference type="SUPFAM" id="SSF52317">
    <property type="entry name" value="Class I glutamine amidotransferase-like"/>
    <property type="match status" value="1"/>
</dbReference>
<dbReference type="CDD" id="cd01741">
    <property type="entry name" value="GATase1_1"/>
    <property type="match status" value="1"/>
</dbReference>
<dbReference type="EC" id="6.3.5.2" evidence="2"/>
<organism evidence="2 3">
    <name type="scientific">Corynebacterium testudinoris</name>
    <dbReference type="NCBI Taxonomy" id="136857"/>
    <lineage>
        <taxon>Bacteria</taxon>
        <taxon>Bacillati</taxon>
        <taxon>Actinomycetota</taxon>
        <taxon>Actinomycetes</taxon>
        <taxon>Mycobacteriales</taxon>
        <taxon>Corynebacteriaceae</taxon>
        <taxon>Corynebacterium</taxon>
    </lineage>
</organism>
<gene>
    <name evidence="2" type="ORF">CTEST_06975</name>
</gene>
<accession>A0A0G3HCE3</accession>
<dbReference type="EMBL" id="CP011545">
    <property type="protein sequence ID" value="AKK08832.1"/>
    <property type="molecule type" value="Genomic_DNA"/>
</dbReference>
<dbReference type="NCBIfam" id="NF005743">
    <property type="entry name" value="PRK07567.1"/>
    <property type="match status" value="1"/>
</dbReference>
<keyword evidence="3" id="KW-1185">Reference proteome</keyword>
<dbReference type="GO" id="GO:0003922">
    <property type="term" value="F:GMP synthase (glutamine-hydrolyzing) activity"/>
    <property type="evidence" value="ECO:0007669"/>
    <property type="project" value="UniProtKB-EC"/>
</dbReference>
<dbReference type="OrthoDB" id="5196541at2"/>
<name>A0A0G3HCE3_9CORY</name>
<evidence type="ECO:0000313" key="2">
    <source>
        <dbReference type="EMBL" id="AKK08832.1"/>
    </source>
</evidence>
<dbReference type="InterPro" id="IPR017926">
    <property type="entry name" value="GATASE"/>
</dbReference>
<dbReference type="InterPro" id="IPR044992">
    <property type="entry name" value="ChyE-like"/>
</dbReference>
<sequence length="246" mass="27449">MVDSLITPRKPFVLLSTRPEDEAAAAEFVSFRSKMGLASDGIIQIRLEERPLGRLDLRDYSGIILGGSPFNSSDQHKSDLQRRVESDIALMLDEVLDRDFPLFGACYGVGSIGTAIGATIDDTYGEKPKVVDITLVKEDRLLEGLPQRFASIVGHKEAITLLPEVADLLATGADCPTQMFRVQDNIYATQFHPELAPDAFEQRLRIYANAGYYEPQELQDILDTTRGVNLTIDDRILLNFARRYAR</sequence>
<evidence type="ECO:0000313" key="3">
    <source>
        <dbReference type="Proteomes" id="UP000035540"/>
    </source>
</evidence>
<dbReference type="Pfam" id="PF00117">
    <property type="entry name" value="GATase"/>
    <property type="match status" value="1"/>
</dbReference>
<dbReference type="Gene3D" id="3.40.50.880">
    <property type="match status" value="1"/>
</dbReference>
<dbReference type="PATRIC" id="fig|136857.5.peg.1390"/>